<dbReference type="Pfam" id="PF21307">
    <property type="entry name" value="Glyco_hydro_95_C"/>
    <property type="match status" value="1"/>
</dbReference>
<protein>
    <submittedName>
        <fullName evidence="2">CAZy families GH95 protein</fullName>
    </submittedName>
</protein>
<dbReference type="AlphaFoldDB" id="A0A060C604"/>
<sequence>GATAGIVEMLVQSHRETSSGARLIELLPALPSVWPEGAVSGLRTRDGFEVALKWRDGKLAECRVKSLLGKEATVAIWRPSRVAKPCCWRVGCLWPRTRRHDVARMTPMLAKR</sequence>
<dbReference type="GO" id="GO:0005975">
    <property type="term" value="P:carbohydrate metabolic process"/>
    <property type="evidence" value="ECO:0007669"/>
    <property type="project" value="InterPro"/>
</dbReference>
<dbReference type="PANTHER" id="PTHR31084:SF0">
    <property type="entry name" value="ALPHA-L-FUCOSIDASE 2"/>
    <property type="match status" value="1"/>
</dbReference>
<evidence type="ECO:0000259" key="1">
    <source>
        <dbReference type="Pfam" id="PF21307"/>
    </source>
</evidence>
<organism evidence="2">
    <name type="scientific">uncultured Coraliomargarita sp</name>
    <dbReference type="NCBI Taxonomy" id="1262866"/>
    <lineage>
        <taxon>Bacteria</taxon>
        <taxon>Pseudomonadati</taxon>
        <taxon>Verrucomicrobiota</taxon>
        <taxon>Opitutia</taxon>
        <taxon>Puniceicoccales</taxon>
        <taxon>Coraliomargaritaceae</taxon>
        <taxon>Coraliomargarita</taxon>
        <taxon>environmental samples</taxon>
    </lineage>
</organism>
<name>A0A060C604_9BACT</name>
<dbReference type="InterPro" id="IPR008928">
    <property type="entry name" value="6-hairpin_glycosidase_sf"/>
</dbReference>
<dbReference type="GO" id="GO:0004560">
    <property type="term" value="F:alpha-L-fucosidase activity"/>
    <property type="evidence" value="ECO:0007669"/>
    <property type="project" value="TreeGrafter"/>
</dbReference>
<accession>A0A060C604</accession>
<dbReference type="InterPro" id="IPR049053">
    <property type="entry name" value="AFCA-like_C"/>
</dbReference>
<feature type="non-terminal residue" evidence="2">
    <location>
        <position position="112"/>
    </location>
</feature>
<feature type="non-terminal residue" evidence="2">
    <location>
        <position position="1"/>
    </location>
</feature>
<dbReference type="PANTHER" id="PTHR31084">
    <property type="entry name" value="ALPHA-L-FUCOSIDASE 2"/>
    <property type="match status" value="1"/>
</dbReference>
<dbReference type="EMBL" id="KF123362">
    <property type="protein sequence ID" value="AIA90664.1"/>
    <property type="molecule type" value="Genomic_DNA"/>
</dbReference>
<feature type="domain" description="Alpha fucosidase A-like C-terminal" evidence="1">
    <location>
        <begin position="19"/>
        <end position="82"/>
    </location>
</feature>
<dbReference type="Gene3D" id="2.60.40.1180">
    <property type="entry name" value="Golgi alpha-mannosidase II"/>
    <property type="match status" value="1"/>
</dbReference>
<dbReference type="InterPro" id="IPR013780">
    <property type="entry name" value="Glyco_hydro_b"/>
</dbReference>
<dbReference type="SUPFAM" id="SSF48208">
    <property type="entry name" value="Six-hairpin glycosidases"/>
    <property type="match status" value="1"/>
</dbReference>
<evidence type="ECO:0000313" key="2">
    <source>
        <dbReference type="EMBL" id="AIA90664.1"/>
    </source>
</evidence>
<proteinExistence type="predicted"/>
<reference evidence="2" key="1">
    <citation type="journal article" date="2013" name="Environ. Microbiol.">
        <title>Seasonally variable intestinal metagenomes of the red palm weevil (Rhynchophorus ferrugineus).</title>
        <authorList>
            <person name="Jia S."/>
            <person name="Zhang X."/>
            <person name="Zhang G."/>
            <person name="Yin A."/>
            <person name="Zhang S."/>
            <person name="Li F."/>
            <person name="Wang L."/>
            <person name="Zhao D."/>
            <person name="Yun Q."/>
            <person name="Tala"/>
            <person name="Wang J."/>
            <person name="Sun G."/>
            <person name="Baabdullah M."/>
            <person name="Yu X."/>
            <person name="Hu S."/>
            <person name="Al-Mssallem I.S."/>
            <person name="Yu J."/>
        </authorList>
    </citation>
    <scope>NUCLEOTIDE SEQUENCE</scope>
</reference>